<dbReference type="CDD" id="cd05782">
    <property type="entry name" value="DNA_polB_like1_exo"/>
    <property type="match status" value="1"/>
</dbReference>
<dbReference type="AlphaFoldDB" id="A0A077ECQ6"/>
<dbReference type="InterPro" id="IPR012337">
    <property type="entry name" value="RNaseH-like_sf"/>
</dbReference>
<sequence length="231" mass="27103">MIQNIPFEKILFLDIETVPQAGNWSDLDEATQKLWDKKTRFQRKEDVSADEFYEERGGIMAEFGKIVCISVGMLAKSGKLKIHSFSGHDEKKLLEEFGEMFNNPRMNQVVLCAHNGKEFDFPYISRRMLINQMQPPVPLQMFGKKPWEIPHIDTMELWKFGDWKNFVSLELLAHIFGVPTPKDDIDGSMVASIYYIEKDLERIRVYCEKDVLTLCNVFRKMRQEDLLQRED</sequence>
<dbReference type="STRING" id="1338011.BD94_0134"/>
<dbReference type="eggNOG" id="COG3298">
    <property type="taxonomic scope" value="Bacteria"/>
</dbReference>
<dbReference type="Pfam" id="PF10108">
    <property type="entry name" value="DNA_pol_B_exo2"/>
    <property type="match status" value="1"/>
</dbReference>
<dbReference type="HOGENOM" id="CLU_1188834_0_0_10"/>
<dbReference type="InterPro" id="IPR019288">
    <property type="entry name" value="3'-5'_exonuclease_PolB-like"/>
</dbReference>
<evidence type="ECO:0000313" key="2">
    <source>
        <dbReference type="EMBL" id="AIL43909.1"/>
    </source>
</evidence>
<accession>A0A077ECQ6</accession>
<evidence type="ECO:0000259" key="1">
    <source>
        <dbReference type="Pfam" id="PF10108"/>
    </source>
</evidence>
<dbReference type="InterPro" id="IPR036397">
    <property type="entry name" value="RNaseH_sf"/>
</dbReference>
<evidence type="ECO:0000313" key="3">
    <source>
        <dbReference type="Proteomes" id="UP000028933"/>
    </source>
</evidence>
<organism evidence="2 3">
    <name type="scientific">Elizabethkingia anophelis NUHP1</name>
    <dbReference type="NCBI Taxonomy" id="1338011"/>
    <lineage>
        <taxon>Bacteria</taxon>
        <taxon>Pseudomonadati</taxon>
        <taxon>Bacteroidota</taxon>
        <taxon>Flavobacteriia</taxon>
        <taxon>Flavobacteriales</taxon>
        <taxon>Weeksellaceae</taxon>
        <taxon>Elizabethkingia</taxon>
    </lineage>
</organism>
<feature type="domain" description="Predicted 3'-5' exonuclease PolB-like" evidence="1">
    <location>
        <begin position="62"/>
        <end position="222"/>
    </location>
</feature>
<reference evidence="2" key="2">
    <citation type="journal article" date="2015" name="Genome Biol. Evol.">
        <title>Complete Genome Sequence and Transcriptomic Analysis of the Novel Pathogen Elizabethkingia anophelis in Response to Oxidative Stress.</title>
        <authorList>
            <person name="Li Y."/>
            <person name="Liu Y."/>
            <person name="Chew S.C."/>
            <person name="Tay M."/>
            <person name="Salido M.M."/>
            <person name="Teo J."/>
            <person name="Lauro F.M."/>
            <person name="Givskov M."/>
            <person name="Yang L."/>
        </authorList>
    </citation>
    <scope>NUCLEOTIDE SEQUENCE</scope>
    <source>
        <strain evidence="2">NUHP1</strain>
    </source>
</reference>
<dbReference type="Proteomes" id="UP000028933">
    <property type="component" value="Chromosome"/>
</dbReference>
<dbReference type="RefSeq" id="WP_024565398.1">
    <property type="nucleotide sequence ID" value="NZ_CP007547.1"/>
</dbReference>
<reference evidence="2" key="1">
    <citation type="journal article" date="2013" name="Lancet">
        <title>First case of E anophelis outbreak in an intensive-care unit.</title>
        <authorList>
            <person name="Teo J."/>
            <person name="Tan S.Y."/>
            <person name="Tay M."/>
            <person name="Ding Y."/>
            <person name="Kjelleberg S."/>
            <person name="Givskov M."/>
            <person name="Lin R.T."/>
            <person name="Yang L."/>
        </authorList>
    </citation>
    <scope>NUCLEOTIDE SEQUENCE [LARGE SCALE GENOMIC DNA]</scope>
    <source>
        <strain evidence="2">NUHP1</strain>
    </source>
</reference>
<dbReference type="EMBL" id="CP007547">
    <property type="protein sequence ID" value="AIL43909.1"/>
    <property type="molecule type" value="Genomic_DNA"/>
</dbReference>
<dbReference type="Gene3D" id="3.30.420.10">
    <property type="entry name" value="Ribonuclease H-like superfamily/Ribonuclease H"/>
    <property type="match status" value="1"/>
</dbReference>
<dbReference type="SUPFAM" id="SSF53098">
    <property type="entry name" value="Ribonuclease H-like"/>
    <property type="match status" value="1"/>
</dbReference>
<dbReference type="GO" id="GO:0003676">
    <property type="term" value="F:nucleic acid binding"/>
    <property type="evidence" value="ECO:0007669"/>
    <property type="project" value="InterPro"/>
</dbReference>
<name>A0A077ECQ6_9FLAO</name>
<protein>
    <recommendedName>
        <fullName evidence="1">Predicted 3'-5' exonuclease PolB-like domain-containing protein</fullName>
    </recommendedName>
</protein>
<gene>
    <name evidence="2" type="ORF">BD94_0134</name>
</gene>
<dbReference type="KEGG" id="eao:BD94_0134"/>
<proteinExistence type="predicted"/>